<evidence type="ECO:0000256" key="1">
    <source>
        <dbReference type="PROSITE-ProRule" id="PRU00047"/>
    </source>
</evidence>
<keyword evidence="1" id="KW-0479">Metal-binding</keyword>
<dbReference type="Pfam" id="PF00098">
    <property type="entry name" value="zf-CCHC"/>
    <property type="match status" value="1"/>
</dbReference>
<dbReference type="InterPro" id="IPR001878">
    <property type="entry name" value="Znf_CCHC"/>
</dbReference>
<dbReference type="PROSITE" id="PS50158">
    <property type="entry name" value="ZF_CCHC"/>
    <property type="match status" value="1"/>
</dbReference>
<dbReference type="InterPro" id="IPR036875">
    <property type="entry name" value="Znf_CCHC_sf"/>
</dbReference>
<evidence type="ECO:0000313" key="3">
    <source>
        <dbReference type="EMBL" id="GJT46898.1"/>
    </source>
</evidence>
<name>A0ABQ5E7U6_9ASTR</name>
<reference evidence="3" key="2">
    <citation type="submission" date="2022-01" db="EMBL/GenBank/DDBJ databases">
        <authorList>
            <person name="Yamashiro T."/>
            <person name="Shiraishi A."/>
            <person name="Satake H."/>
            <person name="Nakayama K."/>
        </authorList>
    </citation>
    <scope>NUCLEOTIDE SEQUENCE</scope>
</reference>
<keyword evidence="1" id="KW-0862">Zinc</keyword>
<accession>A0ABQ5E7U6</accession>
<keyword evidence="1" id="KW-0863">Zinc-finger</keyword>
<dbReference type="EMBL" id="BQNB010016023">
    <property type="protein sequence ID" value="GJT46898.1"/>
    <property type="molecule type" value="Genomic_DNA"/>
</dbReference>
<feature type="domain" description="CCHC-type" evidence="2">
    <location>
        <begin position="386"/>
        <end position="401"/>
    </location>
</feature>
<keyword evidence="4" id="KW-1185">Reference proteome</keyword>
<organism evidence="3 4">
    <name type="scientific">Tanacetum coccineum</name>
    <dbReference type="NCBI Taxonomy" id="301880"/>
    <lineage>
        <taxon>Eukaryota</taxon>
        <taxon>Viridiplantae</taxon>
        <taxon>Streptophyta</taxon>
        <taxon>Embryophyta</taxon>
        <taxon>Tracheophyta</taxon>
        <taxon>Spermatophyta</taxon>
        <taxon>Magnoliopsida</taxon>
        <taxon>eudicotyledons</taxon>
        <taxon>Gunneridae</taxon>
        <taxon>Pentapetalae</taxon>
        <taxon>asterids</taxon>
        <taxon>campanulids</taxon>
        <taxon>Asterales</taxon>
        <taxon>Asteraceae</taxon>
        <taxon>Asteroideae</taxon>
        <taxon>Anthemideae</taxon>
        <taxon>Anthemidinae</taxon>
        <taxon>Tanacetum</taxon>
    </lineage>
</organism>
<dbReference type="Pfam" id="PF14223">
    <property type="entry name" value="Retrotran_gag_2"/>
    <property type="match status" value="1"/>
</dbReference>
<dbReference type="PANTHER" id="PTHR47150">
    <property type="entry name" value="OS12G0169200 PROTEIN"/>
    <property type="match status" value="1"/>
</dbReference>
<evidence type="ECO:0000259" key="2">
    <source>
        <dbReference type="PROSITE" id="PS50158"/>
    </source>
</evidence>
<sequence length="434" mass="51715">MDPNNPNDFDTYDHYDVYFQSDYDRYTRDYEAYEHFLALFEQEAGGSSSGPKRGRTYTHRERETAEQRLIDDYFDDDEFEPKYPEDKFKRRYRMSSTLFNKIVNKILSYDVEPIPEYFTYFKPRYDATGRLSIGPILKCTSAIRQLVYDTAPDAFDEYLQIAELHGNYKPTIKNKDGKDVVITYDKFDENQKKMISKNDKAKMVLYNVLPKKEYKRNFMYNTTQDIWNSLIITHQGNKQVKDNKIDLFVQKYEEFIISDDESIDCAFFIFNTIITSLKALDESFLSRNNVRKFLRALPTKWHPKKDLEVSKNKKEKYKSLALKERKVLSEEDASYSDSNDEEYAMAVRDFKKYFRRRGKFVRQPYNDKKNFRKEKEDKKEKEDRTCFKCSDPNHFISDCPKHSFGDQKAFVVSCWSDSGDDSKKEEICLMAQFK</sequence>
<dbReference type="Proteomes" id="UP001151760">
    <property type="component" value="Unassembled WGS sequence"/>
</dbReference>
<dbReference type="SUPFAM" id="SSF57756">
    <property type="entry name" value="Retrovirus zinc finger-like domains"/>
    <property type="match status" value="1"/>
</dbReference>
<protein>
    <submittedName>
        <fullName evidence="3">Zf-CCHC domain-containing protein</fullName>
    </submittedName>
</protein>
<reference evidence="3" key="1">
    <citation type="journal article" date="2022" name="Int. J. Mol. Sci.">
        <title>Draft Genome of Tanacetum Coccineum: Genomic Comparison of Closely Related Tanacetum-Family Plants.</title>
        <authorList>
            <person name="Yamashiro T."/>
            <person name="Shiraishi A."/>
            <person name="Nakayama K."/>
            <person name="Satake H."/>
        </authorList>
    </citation>
    <scope>NUCLEOTIDE SEQUENCE</scope>
</reference>
<evidence type="ECO:0000313" key="4">
    <source>
        <dbReference type="Proteomes" id="UP001151760"/>
    </source>
</evidence>
<comment type="caution">
    <text evidence="3">The sequence shown here is derived from an EMBL/GenBank/DDBJ whole genome shotgun (WGS) entry which is preliminary data.</text>
</comment>
<dbReference type="PANTHER" id="PTHR47150:SF5">
    <property type="entry name" value="OS07G0546750 PROTEIN"/>
    <property type="match status" value="1"/>
</dbReference>
<gene>
    <name evidence="3" type="ORF">Tco_0955613</name>
</gene>
<proteinExistence type="predicted"/>